<evidence type="ECO:0000256" key="7">
    <source>
        <dbReference type="ARBA" id="ARBA00023136"/>
    </source>
</evidence>
<name>A0AAJ5QNN8_9GAMM</name>
<dbReference type="Proteomes" id="UP001211544">
    <property type="component" value="Plasmid pGABEKP28_2"/>
</dbReference>
<dbReference type="EMBL" id="CP104760">
    <property type="protein sequence ID" value="WBG93302.1"/>
    <property type="molecule type" value="Genomic_DNA"/>
</dbReference>
<comment type="subcellular location">
    <subcellularLocation>
        <location evidence="1">Cell outer membrane</location>
        <topology evidence="1">Multi-pass membrane protein</topology>
    </subcellularLocation>
</comment>
<feature type="domain" description="PapC N-terminal" evidence="11">
    <location>
        <begin position="28"/>
        <end position="164"/>
    </location>
</feature>
<dbReference type="Pfam" id="PF13954">
    <property type="entry name" value="PapC_N"/>
    <property type="match status" value="1"/>
</dbReference>
<evidence type="ECO:0000256" key="9">
    <source>
        <dbReference type="SAM" id="SignalP"/>
    </source>
</evidence>
<evidence type="ECO:0000313" key="13">
    <source>
        <dbReference type="Proteomes" id="UP001211544"/>
    </source>
</evidence>
<dbReference type="GO" id="GO:0009279">
    <property type="term" value="C:cell outer membrane"/>
    <property type="evidence" value="ECO:0007669"/>
    <property type="project" value="UniProtKB-SubCell"/>
</dbReference>
<dbReference type="InterPro" id="IPR042186">
    <property type="entry name" value="FimD_plug_dom"/>
</dbReference>
<dbReference type="GO" id="GO:0009297">
    <property type="term" value="P:pilus assembly"/>
    <property type="evidence" value="ECO:0007669"/>
    <property type="project" value="InterPro"/>
</dbReference>
<accession>A0AAJ5QNN8</accession>
<dbReference type="Pfam" id="PF13953">
    <property type="entry name" value="PapC_C"/>
    <property type="match status" value="1"/>
</dbReference>
<keyword evidence="12" id="KW-0614">Plasmid</keyword>
<evidence type="ECO:0000256" key="1">
    <source>
        <dbReference type="ARBA" id="ARBA00004571"/>
    </source>
</evidence>
<keyword evidence="7" id="KW-0472">Membrane</keyword>
<keyword evidence="4" id="KW-1134">Transmembrane beta strand</keyword>
<sequence>MKRRTDCYKVTLLFLGTLYSAIVYADDEFNPGFLVGSAVNTRISEAKNTISPGVYKVDVYVNKEWKGNYQLKVAEGNDLFIQKADFFKFDIKTETPSETLPSTNAQGWVLLTLFLKESEFKFRQNTFQLDITVPQARIIVHDKNWMPPEQWDKGITGLFTNYNLIYTDGNYKNSSDQSSLYVTLNSGFNIADWHLRDKSYYYHNKSNSSWITRARYLEKSFPAINSTAKAGEDYTSSDWFDSFKFRGVALIKDLSMLPDSYRLYMPVIRGVAESNAIVKVIQNDKIVFQQSVPAGPFEFADLMPTGSRSDLSLVIEYANGKKTTAIIPYSASGNLLRSGSSDWALYAGKFKSDYYFKNNNFVQAEYSRGLNNSLTIVAGSITGENYQSGLAGAGLLIPYLGTLTTSYQYARAKASGAHARGGKARISLNKYFPTRTSITVSATHNEKNYLTLSQSDSAAQYVSAQTGYRVQEQNSFSAAIDQRLPEGYGSLNASIYATGYWNTSKTSRQFSLGWSNSYNQISWTVNAGRRIYTDSSLLEQEKRTAVYHDESYGSISVSIPWSIFNHNGTITAASNIQGSQHSSSVGWNETVSERLRYNLLASSKSSDRASSSGYVSYTSPWSTLTGNLAQSRNSTQYGFSASGSLLLSQHGLLASPQTGNHFVIIDAPGIADAKVNGNASIVTNSAGKALLPYATPWRKNTLYLNADSASDIEGNIKKVAPWKGSISYVKYITDTRKTFSLRATNSNGVPLTFGASLYDKQGNELGYVAQGGLIHIKADTLPDSIRVQTDKTHACLIEEVVLTGDNICKNL</sequence>
<dbReference type="AlphaFoldDB" id="A0AAJ5QNN8"/>
<dbReference type="KEGG" id="kpie:N5580_21315"/>
<protein>
    <submittedName>
        <fullName evidence="12">Fimbrial biogenesis outer membrane usher protein</fullName>
    </submittedName>
</protein>
<feature type="signal peptide" evidence="9">
    <location>
        <begin position="1"/>
        <end position="25"/>
    </location>
</feature>
<dbReference type="InterPro" id="IPR000015">
    <property type="entry name" value="Fimb_usher"/>
</dbReference>
<keyword evidence="3" id="KW-0813">Transport</keyword>
<evidence type="ECO:0000313" key="12">
    <source>
        <dbReference type="EMBL" id="WBG93302.1"/>
    </source>
</evidence>
<dbReference type="SUPFAM" id="SSF141729">
    <property type="entry name" value="FimD N-terminal domain-like"/>
    <property type="match status" value="1"/>
</dbReference>
<evidence type="ECO:0000259" key="10">
    <source>
        <dbReference type="Pfam" id="PF13953"/>
    </source>
</evidence>
<reference evidence="12 13" key="1">
    <citation type="journal article" date="2022" name="J Glob Antimicrob Resist">
        <title>First complete genome of a multidrug resistant strain of the novel human pathogen Kalamiella piersonii (GABEKP28) identified in human saliva.</title>
        <authorList>
            <person name="McDonagh F."/>
            <person name="Singh N.K."/>
            <person name="Venkateswaran K."/>
            <person name="Lonappan A.M."/>
            <person name="Hallahan B."/>
            <person name="Tuohy A."/>
            <person name="Burke L."/>
            <person name="Kovarova A."/>
            <person name="Miliotis G."/>
        </authorList>
    </citation>
    <scope>NUCLEOTIDE SEQUENCE [LARGE SCALE GENOMIC DNA]</scope>
    <source>
        <strain evidence="12 13">GABEKP28</strain>
    </source>
</reference>
<feature type="domain" description="PapC-like C-terminal" evidence="10">
    <location>
        <begin position="741"/>
        <end position="795"/>
    </location>
</feature>
<dbReference type="GO" id="GO:0015473">
    <property type="term" value="F:fimbrial usher porin activity"/>
    <property type="evidence" value="ECO:0007669"/>
    <property type="project" value="InterPro"/>
</dbReference>
<evidence type="ECO:0000256" key="6">
    <source>
        <dbReference type="ARBA" id="ARBA00022729"/>
    </source>
</evidence>
<dbReference type="InterPro" id="IPR037224">
    <property type="entry name" value="PapC_N_sf"/>
</dbReference>
<evidence type="ECO:0000256" key="5">
    <source>
        <dbReference type="ARBA" id="ARBA00022692"/>
    </source>
</evidence>
<evidence type="ECO:0000256" key="4">
    <source>
        <dbReference type="ARBA" id="ARBA00022452"/>
    </source>
</evidence>
<dbReference type="Pfam" id="PF00577">
    <property type="entry name" value="Usher"/>
    <property type="match status" value="1"/>
</dbReference>
<evidence type="ECO:0000256" key="3">
    <source>
        <dbReference type="ARBA" id="ARBA00022448"/>
    </source>
</evidence>
<dbReference type="RefSeq" id="WP_269950640.1">
    <property type="nucleotide sequence ID" value="NZ_CP104760.1"/>
</dbReference>
<geneLocation type="plasmid" evidence="12 13">
    <name>pGABEKP28_2</name>
</geneLocation>
<keyword evidence="5" id="KW-0812">Transmembrane</keyword>
<keyword evidence="13" id="KW-1185">Reference proteome</keyword>
<dbReference type="PANTHER" id="PTHR30451">
    <property type="entry name" value="OUTER MEMBRANE USHER PROTEIN"/>
    <property type="match status" value="1"/>
</dbReference>
<gene>
    <name evidence="12" type="ORF">N5580_21315</name>
</gene>
<organism evidence="12 13">
    <name type="scientific">Pantoea piersonii</name>
    <dbReference type="NCBI Taxonomy" id="2364647"/>
    <lineage>
        <taxon>Bacteria</taxon>
        <taxon>Pseudomonadati</taxon>
        <taxon>Pseudomonadota</taxon>
        <taxon>Gammaproteobacteria</taxon>
        <taxon>Enterobacterales</taxon>
        <taxon>Erwiniaceae</taxon>
        <taxon>Pantoea</taxon>
    </lineage>
</organism>
<feature type="chain" id="PRO_5042464863" evidence="9">
    <location>
        <begin position="26"/>
        <end position="811"/>
    </location>
</feature>
<dbReference type="Gene3D" id="3.10.20.410">
    <property type="match status" value="1"/>
</dbReference>
<dbReference type="PANTHER" id="PTHR30451:SF20">
    <property type="entry name" value="FIMBRIAE USHER"/>
    <property type="match status" value="1"/>
</dbReference>
<evidence type="ECO:0000256" key="8">
    <source>
        <dbReference type="ARBA" id="ARBA00023237"/>
    </source>
</evidence>
<keyword evidence="8" id="KW-0998">Cell outer membrane</keyword>
<dbReference type="Gene3D" id="2.60.40.3110">
    <property type="match status" value="1"/>
</dbReference>
<evidence type="ECO:0000256" key="2">
    <source>
        <dbReference type="ARBA" id="ARBA00008064"/>
    </source>
</evidence>
<keyword evidence="6 9" id="KW-0732">Signal</keyword>
<comment type="similarity">
    <text evidence="2">Belongs to the fimbrial export usher family.</text>
</comment>
<dbReference type="InterPro" id="IPR025949">
    <property type="entry name" value="PapC-like_C"/>
</dbReference>
<dbReference type="Gene3D" id="2.60.40.2610">
    <property type="entry name" value="Outer membrane usher protein FimD, plug domain"/>
    <property type="match status" value="1"/>
</dbReference>
<proteinExistence type="inferred from homology"/>
<evidence type="ECO:0000259" key="11">
    <source>
        <dbReference type="Pfam" id="PF13954"/>
    </source>
</evidence>
<dbReference type="InterPro" id="IPR025885">
    <property type="entry name" value="PapC_N"/>
</dbReference>